<organism evidence="1 2">
    <name type="scientific">Neobacillus paridis</name>
    <dbReference type="NCBI Taxonomy" id="2803862"/>
    <lineage>
        <taxon>Bacteria</taxon>
        <taxon>Bacillati</taxon>
        <taxon>Bacillota</taxon>
        <taxon>Bacilli</taxon>
        <taxon>Bacillales</taxon>
        <taxon>Bacillaceae</taxon>
        <taxon>Neobacillus</taxon>
    </lineage>
</organism>
<protein>
    <submittedName>
        <fullName evidence="1">Uncharacterized protein</fullName>
    </submittedName>
</protein>
<dbReference type="Proteomes" id="UP000623967">
    <property type="component" value="Unassembled WGS sequence"/>
</dbReference>
<dbReference type="RefSeq" id="WP_202651989.1">
    <property type="nucleotide sequence ID" value="NZ_JAESWB010000025.1"/>
</dbReference>
<sequence>MDLAEQKIINAIDSCQRALDHLYEGNKRLALGDLDFLQDKIIAAKWTLIHQIQEEEGEI</sequence>
<evidence type="ECO:0000313" key="1">
    <source>
        <dbReference type="EMBL" id="MBL4951043.1"/>
    </source>
</evidence>
<reference evidence="1 2" key="1">
    <citation type="submission" date="2021-01" db="EMBL/GenBank/DDBJ databases">
        <title>Genome public.</title>
        <authorList>
            <person name="Liu C."/>
            <person name="Sun Q."/>
        </authorList>
    </citation>
    <scope>NUCLEOTIDE SEQUENCE [LARGE SCALE GENOMIC DNA]</scope>
    <source>
        <strain evidence="1 2">YIM B02564</strain>
    </source>
</reference>
<name>A0ABS1TKJ5_9BACI</name>
<accession>A0ABS1TKJ5</accession>
<proteinExistence type="predicted"/>
<keyword evidence="2" id="KW-1185">Reference proteome</keyword>
<dbReference type="EMBL" id="JAESWB010000025">
    <property type="protein sequence ID" value="MBL4951043.1"/>
    <property type="molecule type" value="Genomic_DNA"/>
</dbReference>
<gene>
    <name evidence="1" type="ORF">JK635_02160</name>
</gene>
<comment type="caution">
    <text evidence="1">The sequence shown here is derived from an EMBL/GenBank/DDBJ whole genome shotgun (WGS) entry which is preliminary data.</text>
</comment>
<evidence type="ECO:0000313" key="2">
    <source>
        <dbReference type="Proteomes" id="UP000623967"/>
    </source>
</evidence>